<name>A0ABR2GDG6_9ROSI</name>
<dbReference type="Proteomes" id="UP001472677">
    <property type="component" value="Unassembled WGS sequence"/>
</dbReference>
<feature type="region of interest" description="Disordered" evidence="1">
    <location>
        <begin position="72"/>
        <end position="94"/>
    </location>
</feature>
<evidence type="ECO:0000313" key="2">
    <source>
        <dbReference type="EMBL" id="KAK8600968.1"/>
    </source>
</evidence>
<comment type="caution">
    <text evidence="2">The sequence shown here is derived from an EMBL/GenBank/DDBJ whole genome shotgun (WGS) entry which is preliminary data.</text>
</comment>
<protein>
    <submittedName>
        <fullName evidence="2">Uncharacterized protein</fullName>
    </submittedName>
</protein>
<keyword evidence="3" id="KW-1185">Reference proteome</keyword>
<dbReference type="EMBL" id="JBBPBM010000001">
    <property type="protein sequence ID" value="KAK8600968.1"/>
    <property type="molecule type" value="Genomic_DNA"/>
</dbReference>
<proteinExistence type="predicted"/>
<gene>
    <name evidence="2" type="ORF">V6N12_050813</name>
</gene>
<evidence type="ECO:0000313" key="3">
    <source>
        <dbReference type="Proteomes" id="UP001472677"/>
    </source>
</evidence>
<sequence>MEGVIDEDKVEILKQCVVAWCHRPLPLAKLTTEMRAATIQGLTIMRFAGPMALLMFGSSEELVVECNCSAEDGSKAQGTESENELEDSSGQRVRKTDGEVVMDTLGWQNESVMGHDIQISAADGERNVWQENQNLEDAYRHGSSKVEGTLECDIFVKNRKAPATLSSTKGEDTIIPDSLASKQHSWPFGSQHLEIGMVDRAEQVGKGTNIRECESPLDHVQPINEPTENIRPYKVDIMRINETERKV</sequence>
<accession>A0ABR2GDG6</accession>
<reference evidence="2 3" key="1">
    <citation type="journal article" date="2024" name="G3 (Bethesda)">
        <title>Genome assembly of Hibiscus sabdariffa L. provides insights into metabolisms of medicinal natural products.</title>
        <authorList>
            <person name="Kim T."/>
        </authorList>
    </citation>
    <scope>NUCLEOTIDE SEQUENCE [LARGE SCALE GENOMIC DNA]</scope>
    <source>
        <strain evidence="2">TK-2024</strain>
        <tissue evidence="2">Old leaves</tissue>
    </source>
</reference>
<organism evidence="2 3">
    <name type="scientific">Hibiscus sabdariffa</name>
    <name type="common">roselle</name>
    <dbReference type="NCBI Taxonomy" id="183260"/>
    <lineage>
        <taxon>Eukaryota</taxon>
        <taxon>Viridiplantae</taxon>
        <taxon>Streptophyta</taxon>
        <taxon>Embryophyta</taxon>
        <taxon>Tracheophyta</taxon>
        <taxon>Spermatophyta</taxon>
        <taxon>Magnoliopsida</taxon>
        <taxon>eudicotyledons</taxon>
        <taxon>Gunneridae</taxon>
        <taxon>Pentapetalae</taxon>
        <taxon>rosids</taxon>
        <taxon>malvids</taxon>
        <taxon>Malvales</taxon>
        <taxon>Malvaceae</taxon>
        <taxon>Malvoideae</taxon>
        <taxon>Hibiscus</taxon>
    </lineage>
</organism>
<evidence type="ECO:0000256" key="1">
    <source>
        <dbReference type="SAM" id="MobiDB-lite"/>
    </source>
</evidence>